<evidence type="ECO:0000313" key="2">
    <source>
        <dbReference type="EMBL" id="KAG0569455.1"/>
    </source>
</evidence>
<proteinExistence type="predicted"/>
<feature type="region of interest" description="Disordered" evidence="1">
    <location>
        <begin position="82"/>
        <end position="117"/>
    </location>
</feature>
<evidence type="ECO:0000313" key="3">
    <source>
        <dbReference type="Proteomes" id="UP000822688"/>
    </source>
</evidence>
<name>A0A8T0HER8_CERPU</name>
<protein>
    <submittedName>
        <fullName evidence="2">Uncharacterized protein</fullName>
    </submittedName>
</protein>
<keyword evidence="3" id="KW-1185">Reference proteome</keyword>
<reference evidence="2 3" key="1">
    <citation type="submission" date="2020-06" db="EMBL/GenBank/DDBJ databases">
        <title>WGS assembly of Ceratodon purpureus strain R40.</title>
        <authorList>
            <person name="Carey S.B."/>
            <person name="Jenkins J."/>
            <person name="Shu S."/>
            <person name="Lovell J.T."/>
            <person name="Sreedasyam A."/>
            <person name="Maumus F."/>
            <person name="Tiley G.P."/>
            <person name="Fernandez-Pozo N."/>
            <person name="Barry K."/>
            <person name="Chen C."/>
            <person name="Wang M."/>
            <person name="Lipzen A."/>
            <person name="Daum C."/>
            <person name="Saski C.A."/>
            <person name="Payton A.C."/>
            <person name="Mcbreen J.C."/>
            <person name="Conrad R.E."/>
            <person name="Kollar L.M."/>
            <person name="Olsson S."/>
            <person name="Huttunen S."/>
            <person name="Landis J.B."/>
            <person name="Wickett N.J."/>
            <person name="Johnson M.G."/>
            <person name="Rensing S.A."/>
            <person name="Grimwood J."/>
            <person name="Schmutz J."/>
            <person name="Mcdaniel S.F."/>
        </authorList>
    </citation>
    <scope>NUCLEOTIDE SEQUENCE [LARGE SCALE GENOMIC DNA]</scope>
    <source>
        <strain evidence="2 3">R40</strain>
    </source>
</reference>
<comment type="caution">
    <text evidence="2">The sequence shown here is derived from an EMBL/GenBank/DDBJ whole genome shotgun (WGS) entry which is preliminary data.</text>
</comment>
<accession>A0A8T0HER8</accession>
<evidence type="ECO:0000256" key="1">
    <source>
        <dbReference type="SAM" id="MobiDB-lite"/>
    </source>
</evidence>
<gene>
    <name evidence="2" type="ORF">KC19_6G091400</name>
</gene>
<organism evidence="2 3">
    <name type="scientific">Ceratodon purpureus</name>
    <name type="common">Fire moss</name>
    <name type="synonym">Dicranum purpureum</name>
    <dbReference type="NCBI Taxonomy" id="3225"/>
    <lineage>
        <taxon>Eukaryota</taxon>
        <taxon>Viridiplantae</taxon>
        <taxon>Streptophyta</taxon>
        <taxon>Embryophyta</taxon>
        <taxon>Bryophyta</taxon>
        <taxon>Bryophytina</taxon>
        <taxon>Bryopsida</taxon>
        <taxon>Dicranidae</taxon>
        <taxon>Pseudoditrichales</taxon>
        <taxon>Ditrichaceae</taxon>
        <taxon>Ceratodon</taxon>
    </lineage>
</organism>
<dbReference type="EMBL" id="CM026427">
    <property type="protein sequence ID" value="KAG0569455.1"/>
    <property type="molecule type" value="Genomic_DNA"/>
</dbReference>
<dbReference type="Proteomes" id="UP000822688">
    <property type="component" value="Chromosome 6"/>
</dbReference>
<dbReference type="AlphaFoldDB" id="A0A8T0HER8"/>
<sequence>MNVGSCGNMKKWQNWRTARSRSWSITARKSKVKLLTLALLVSMLVHITALSQRKSELPSTHNRLNFDLLGDDLRRHQVARRALLQDGRIRPTPRGYPPPGENQQRIPQAPSFARHPP</sequence>